<feature type="transmembrane region" description="Helical" evidence="1">
    <location>
        <begin position="93"/>
        <end position="113"/>
    </location>
</feature>
<feature type="transmembrane region" description="Helical" evidence="1">
    <location>
        <begin position="62"/>
        <end position="81"/>
    </location>
</feature>
<dbReference type="EMBL" id="CP076132">
    <property type="protein sequence ID" value="QWG01697.1"/>
    <property type="molecule type" value="Genomic_DNA"/>
</dbReference>
<feature type="transmembrane region" description="Helical" evidence="1">
    <location>
        <begin position="34"/>
        <end position="55"/>
    </location>
</feature>
<evidence type="ECO:0000313" key="2">
    <source>
        <dbReference type="EMBL" id="QWG01697.1"/>
    </source>
</evidence>
<keyword evidence="3" id="KW-1185">Reference proteome</keyword>
<keyword evidence="1" id="KW-0472">Membrane</keyword>
<dbReference type="KEGG" id="fya:KMW28_18940"/>
<protein>
    <submittedName>
        <fullName evidence="2">Uncharacterized protein</fullName>
    </submittedName>
</protein>
<reference evidence="2 3" key="1">
    <citation type="submission" date="2021-05" db="EMBL/GenBank/DDBJ databases">
        <title>Comparative genomic studies on the polysaccharide-degrading batcterial strains of the Flammeovirga genus.</title>
        <authorList>
            <person name="Zewei F."/>
            <person name="Zheng Z."/>
            <person name="Yu L."/>
            <person name="Ruyue G."/>
            <person name="Yanhong M."/>
            <person name="Yuanyuan C."/>
            <person name="Jingyan G."/>
            <person name="Wenjun H."/>
        </authorList>
    </citation>
    <scope>NUCLEOTIDE SEQUENCE [LARGE SCALE GENOMIC DNA]</scope>
    <source>
        <strain evidence="2 3">NBRC:100898</strain>
    </source>
</reference>
<dbReference type="RefSeq" id="WP_169666864.1">
    <property type="nucleotide sequence ID" value="NZ_CP076132.1"/>
</dbReference>
<organism evidence="2 3">
    <name type="scientific">Flammeovirga yaeyamensis</name>
    <dbReference type="NCBI Taxonomy" id="367791"/>
    <lineage>
        <taxon>Bacteria</taxon>
        <taxon>Pseudomonadati</taxon>
        <taxon>Bacteroidota</taxon>
        <taxon>Cytophagia</taxon>
        <taxon>Cytophagales</taxon>
        <taxon>Flammeovirgaceae</taxon>
        <taxon>Flammeovirga</taxon>
    </lineage>
</organism>
<sequence>MNEEFEHEAISNIVIIFFCSFTGAAYSYFMEEYFIAEILLATSFIFFCVMLSSLFAKNKKYIFAFLAVAFPSIILFIGYYMNDNFISQTDTEVLFMFLSLELILIGTAIKYYVAPKE</sequence>
<keyword evidence="1" id="KW-0812">Transmembrane</keyword>
<dbReference type="Proteomes" id="UP000678679">
    <property type="component" value="Chromosome 1"/>
</dbReference>
<gene>
    <name evidence="2" type="ORF">KMW28_18940</name>
</gene>
<accession>A0AAX1N3B2</accession>
<name>A0AAX1N3B2_9BACT</name>
<feature type="transmembrane region" description="Helical" evidence="1">
    <location>
        <begin position="9"/>
        <end position="28"/>
    </location>
</feature>
<proteinExistence type="predicted"/>
<evidence type="ECO:0000313" key="3">
    <source>
        <dbReference type="Proteomes" id="UP000678679"/>
    </source>
</evidence>
<dbReference type="AlphaFoldDB" id="A0AAX1N3B2"/>
<evidence type="ECO:0000256" key="1">
    <source>
        <dbReference type="SAM" id="Phobius"/>
    </source>
</evidence>
<keyword evidence="1" id="KW-1133">Transmembrane helix</keyword>